<keyword evidence="2" id="KW-0436">Ligase</keyword>
<dbReference type="PROSITE" id="PS51733">
    <property type="entry name" value="BPL_LPL_CATALYTIC"/>
    <property type="match status" value="1"/>
</dbReference>
<sequence length="233" mass="26988">MVFDCVFVHYQGLPIFKQLQIEEALLRNSSQNFCLVNTNLPEAVVLGISRKPEQDLYVEHLRSDNIPIIRRYSGGGTVFLDADSLMVSWIMNSPSPMPSSKKLLQWTSTIYTPIFPSGFKVIDNDYTLFEKKIGGNAQYIQKQRWVHHTTFLWDMNPQKLARYLPIPQIQPAYRQNRSHTDFLTTIHSWFDSKEDFLSKLRHSAAHKIVWKEGSQPMIAKALSQPHRQATQIL</sequence>
<dbReference type="PANTHER" id="PTHR43506:SF1">
    <property type="entry name" value="BPL_LPL CATALYTIC DOMAIN-CONTAINING PROTEIN"/>
    <property type="match status" value="1"/>
</dbReference>
<dbReference type="Gene3D" id="3.30.930.10">
    <property type="entry name" value="Bira Bifunctional Protein, Domain 2"/>
    <property type="match status" value="1"/>
</dbReference>
<dbReference type="Pfam" id="PF21948">
    <property type="entry name" value="LplA-B_cat"/>
    <property type="match status" value="1"/>
</dbReference>
<reference evidence="2" key="1">
    <citation type="journal article" date="2021" name="Front. Microbiol.">
        <title>Generation of Tetracycline and Rifamycin Resistant Chlamydia Suis Recombinants.</title>
        <authorList>
            <person name="Marti H."/>
            <person name="Bommana S."/>
            <person name="Read T.D."/>
            <person name="Pesch T."/>
            <person name="Prahauser B."/>
            <person name="Dean D."/>
            <person name="Borel N."/>
        </authorList>
    </citation>
    <scope>NUCLEOTIDE SEQUENCE</scope>
    <source>
        <strain evidence="2">208.1</strain>
    </source>
</reference>
<organism evidence="2 3">
    <name type="scientific">Chlamydia suis</name>
    <dbReference type="NCBI Taxonomy" id="83559"/>
    <lineage>
        <taxon>Bacteria</taxon>
        <taxon>Pseudomonadati</taxon>
        <taxon>Chlamydiota</taxon>
        <taxon>Chlamydiia</taxon>
        <taxon>Chlamydiales</taxon>
        <taxon>Chlamydiaceae</taxon>
        <taxon>Chlamydia/Chlamydophila group</taxon>
        <taxon>Chlamydia</taxon>
    </lineage>
</organism>
<dbReference type="GO" id="GO:0016874">
    <property type="term" value="F:ligase activity"/>
    <property type="evidence" value="ECO:0007669"/>
    <property type="project" value="UniProtKB-KW"/>
</dbReference>
<dbReference type="PANTHER" id="PTHR43506">
    <property type="entry name" value="BIOTIN/LIPOATE A/B PROTEIN LIGASE FAMILY"/>
    <property type="match status" value="1"/>
</dbReference>
<dbReference type="InterPro" id="IPR045864">
    <property type="entry name" value="aa-tRNA-synth_II/BPL/LPL"/>
</dbReference>
<dbReference type="RefSeq" id="WP_082196847.1">
    <property type="nucleotide sequence ID" value="NZ_CP063064.1"/>
</dbReference>
<protein>
    <submittedName>
        <fullName evidence="2">Lipoate--protein ligase family protein</fullName>
    </submittedName>
</protein>
<dbReference type="EMBL" id="CP063185">
    <property type="protein sequence ID" value="QYC74487.1"/>
    <property type="molecule type" value="Genomic_DNA"/>
</dbReference>
<dbReference type="AlphaFoldDB" id="A0AAQ0ELF9"/>
<evidence type="ECO:0000313" key="3">
    <source>
        <dbReference type="Proteomes" id="UP000825134"/>
    </source>
</evidence>
<name>A0AAQ0ELF9_9CHLA</name>
<dbReference type="CDD" id="cd16443">
    <property type="entry name" value="LplA"/>
    <property type="match status" value="1"/>
</dbReference>
<dbReference type="Proteomes" id="UP000825134">
    <property type="component" value="Chromosome"/>
</dbReference>
<accession>A0AAQ0ELF9</accession>
<dbReference type="InterPro" id="IPR004143">
    <property type="entry name" value="BPL_LPL_catalytic"/>
</dbReference>
<dbReference type="InterPro" id="IPR053264">
    <property type="entry name" value="Lipoate-ligase_2_inactive"/>
</dbReference>
<feature type="domain" description="BPL/LPL catalytic" evidence="1">
    <location>
        <begin position="29"/>
        <end position="194"/>
    </location>
</feature>
<evidence type="ECO:0000259" key="1">
    <source>
        <dbReference type="PROSITE" id="PS51733"/>
    </source>
</evidence>
<evidence type="ECO:0000313" key="2">
    <source>
        <dbReference type="EMBL" id="QYC74487.1"/>
    </source>
</evidence>
<gene>
    <name evidence="2" type="ORF">INQ84_00505</name>
</gene>
<proteinExistence type="predicted"/>
<dbReference type="SUPFAM" id="SSF55681">
    <property type="entry name" value="Class II aaRS and biotin synthetases"/>
    <property type="match status" value="1"/>
</dbReference>